<dbReference type="RefSeq" id="WP_264309113.1">
    <property type="nucleotide sequence ID" value="NZ_JAOZYT010000107.1"/>
</dbReference>
<dbReference type="EMBL" id="JAOZYT010000107">
    <property type="protein sequence ID" value="MCW0524818.1"/>
    <property type="molecule type" value="Genomic_DNA"/>
</dbReference>
<sequence length="82" mass="9977">MDRKFLRMIFLVRTVLRENGKLTSSEIRKKIENSFKAYKDCEHLYLDTYPIDTFEKDKRAIRDAWKIDLVCNKRKYTIDIDL</sequence>
<comment type="caution">
    <text evidence="1">The sequence shown here is derived from an EMBL/GenBank/DDBJ whole genome shotgun (WGS) entry which is preliminary data.</text>
</comment>
<organism evidence="1 2">
    <name type="scientific">Riemerella anatipestifer</name>
    <name type="common">Moraxella anatipestifer</name>
    <dbReference type="NCBI Taxonomy" id="34085"/>
    <lineage>
        <taxon>Bacteria</taxon>
        <taxon>Pseudomonadati</taxon>
        <taxon>Bacteroidota</taxon>
        <taxon>Flavobacteriia</taxon>
        <taxon>Flavobacteriales</taxon>
        <taxon>Weeksellaceae</taxon>
        <taxon>Riemerella</taxon>
    </lineage>
</organism>
<name>A0AAP3AMU0_RIEAN</name>
<evidence type="ECO:0000313" key="2">
    <source>
        <dbReference type="Proteomes" id="UP001207440"/>
    </source>
</evidence>
<dbReference type="Proteomes" id="UP001207440">
    <property type="component" value="Unassembled WGS sequence"/>
</dbReference>
<feature type="non-terminal residue" evidence="1">
    <location>
        <position position="82"/>
    </location>
</feature>
<accession>A0AAP3AMU0</accession>
<protein>
    <submittedName>
        <fullName evidence="1">Uncharacterized protein</fullName>
    </submittedName>
</protein>
<gene>
    <name evidence="1" type="ORF">OKE68_10900</name>
</gene>
<proteinExistence type="predicted"/>
<reference evidence="1" key="1">
    <citation type="submission" date="2022-10" db="EMBL/GenBank/DDBJ databases">
        <title>Sifting through the core-genome to identify putative cross-protective antigens against Riemerella anatipestifer.</title>
        <authorList>
            <person name="Zheng X."/>
            <person name="Zhang W."/>
        </authorList>
    </citation>
    <scope>NUCLEOTIDE SEQUENCE</scope>
    <source>
        <strain evidence="1">ZWRA178</strain>
    </source>
</reference>
<evidence type="ECO:0000313" key="1">
    <source>
        <dbReference type="EMBL" id="MCW0524818.1"/>
    </source>
</evidence>
<dbReference type="AlphaFoldDB" id="A0AAP3AMU0"/>